<organism evidence="2">
    <name type="scientific">marine metagenome</name>
    <dbReference type="NCBI Taxonomy" id="408172"/>
    <lineage>
        <taxon>unclassified sequences</taxon>
        <taxon>metagenomes</taxon>
        <taxon>ecological metagenomes</taxon>
    </lineage>
</organism>
<accession>A0A382YXK3</accession>
<feature type="region of interest" description="Disordered" evidence="1">
    <location>
        <begin position="20"/>
        <end position="45"/>
    </location>
</feature>
<dbReference type="AlphaFoldDB" id="A0A382YXK3"/>
<reference evidence="2" key="1">
    <citation type="submission" date="2018-05" db="EMBL/GenBank/DDBJ databases">
        <authorList>
            <person name="Lanie J.A."/>
            <person name="Ng W.-L."/>
            <person name="Kazmierczak K.M."/>
            <person name="Andrzejewski T.M."/>
            <person name="Davidsen T.M."/>
            <person name="Wayne K.J."/>
            <person name="Tettelin H."/>
            <person name="Glass J.I."/>
            <person name="Rusch D."/>
            <person name="Podicherti R."/>
            <person name="Tsui H.-C.T."/>
            <person name="Winkler M.E."/>
        </authorList>
    </citation>
    <scope>NUCLEOTIDE SEQUENCE</scope>
</reference>
<evidence type="ECO:0000256" key="1">
    <source>
        <dbReference type="SAM" id="MobiDB-lite"/>
    </source>
</evidence>
<dbReference type="EMBL" id="UINC01179063">
    <property type="protein sequence ID" value="SVD87555.1"/>
    <property type="molecule type" value="Genomic_DNA"/>
</dbReference>
<name>A0A382YXK3_9ZZZZ</name>
<proteinExistence type="predicted"/>
<gene>
    <name evidence="2" type="ORF">METZ01_LOCUS440409</name>
</gene>
<sequence>MFDTIQSAVDDPIVTTTLNRPDRLEQRPPRFGRIRPPTGPTTVSL</sequence>
<protein>
    <submittedName>
        <fullName evidence="2">Uncharacterized protein</fullName>
    </submittedName>
</protein>
<evidence type="ECO:0000313" key="2">
    <source>
        <dbReference type="EMBL" id="SVD87555.1"/>
    </source>
</evidence>